<gene>
    <name evidence="4" type="ORF">NTE_01757</name>
</gene>
<organism evidence="4 5">
    <name type="scientific">Candidatus Nitrososphaera evergladensis SR1</name>
    <dbReference type="NCBI Taxonomy" id="1459636"/>
    <lineage>
        <taxon>Archaea</taxon>
        <taxon>Nitrososphaerota</taxon>
        <taxon>Nitrososphaeria</taxon>
        <taxon>Nitrososphaerales</taxon>
        <taxon>Nitrososphaeraceae</taxon>
        <taxon>Nitrososphaera</taxon>
    </lineage>
</organism>
<dbReference type="EMBL" id="CP007174">
    <property type="protein sequence ID" value="AIF83818.1"/>
    <property type="molecule type" value="Genomic_DNA"/>
</dbReference>
<dbReference type="InterPro" id="IPR001593">
    <property type="entry name" value="Ribosomal_eS1"/>
</dbReference>
<dbReference type="GO" id="GO:0006412">
    <property type="term" value="P:translation"/>
    <property type="evidence" value="ECO:0007669"/>
    <property type="project" value="InterPro"/>
</dbReference>
<dbReference type="Pfam" id="PF01015">
    <property type="entry name" value="Ribosomal_S3Ae"/>
    <property type="match status" value="1"/>
</dbReference>
<dbReference type="AlphaFoldDB" id="A0A075MRM8"/>
<proteinExistence type="predicted"/>
<evidence type="ECO:0000256" key="1">
    <source>
        <dbReference type="ARBA" id="ARBA00022980"/>
    </source>
</evidence>
<evidence type="ECO:0000256" key="3">
    <source>
        <dbReference type="SAM" id="MobiDB-lite"/>
    </source>
</evidence>
<sequence length="236" mass="26502">MVKAAKKGGRVRDKWRDKQWVIVNKPSGFEPPGSVNYVPITDGEQAKGRVIENTLHDMMKGNPDQTMDQHQIKIFIQIDRISDGTASTRFKGHEYAKEFLRSLIRRGSSMVNFVHDYTTQDGHTFRVAVVAFTQRRVNASKKHEIRMIAHRILSEKIPQMTVEQFVQETTGSKAGDIPRETNSLLGAVIMDEAKKISNIRHLGIKKTKLISTPESRAVSDAKPVEATTTVAEPAPQ</sequence>
<keyword evidence="1 4" id="KW-0689">Ribosomal protein</keyword>
<dbReference type="KEGG" id="nev:NTE_01757"/>
<keyword evidence="5" id="KW-1185">Reference proteome</keyword>
<accession>A0A075MRM8</accession>
<dbReference type="SMART" id="SM01397">
    <property type="entry name" value="Ribosomal_S3Ae"/>
    <property type="match status" value="1"/>
</dbReference>
<dbReference type="eggNOG" id="arCOG04186">
    <property type="taxonomic scope" value="Archaea"/>
</dbReference>
<dbReference type="RefSeq" id="WP_148700520.1">
    <property type="nucleotide sequence ID" value="NZ_CP007174.1"/>
</dbReference>
<evidence type="ECO:0000313" key="4">
    <source>
        <dbReference type="EMBL" id="AIF83818.1"/>
    </source>
</evidence>
<dbReference type="Proteomes" id="UP000028194">
    <property type="component" value="Chromosome"/>
</dbReference>
<dbReference type="GO" id="GO:0003735">
    <property type="term" value="F:structural constituent of ribosome"/>
    <property type="evidence" value="ECO:0007669"/>
    <property type="project" value="InterPro"/>
</dbReference>
<dbReference type="GeneID" id="41597527"/>
<dbReference type="OrthoDB" id="30639at2157"/>
<dbReference type="GO" id="GO:1990904">
    <property type="term" value="C:ribonucleoprotein complex"/>
    <property type="evidence" value="ECO:0007669"/>
    <property type="project" value="UniProtKB-KW"/>
</dbReference>
<evidence type="ECO:0000256" key="2">
    <source>
        <dbReference type="ARBA" id="ARBA00023274"/>
    </source>
</evidence>
<dbReference type="HOGENOM" id="CLU_062507_1_0_2"/>
<dbReference type="STRING" id="1459636.NTE_01757"/>
<keyword evidence="2" id="KW-0687">Ribonucleoprotein</keyword>
<feature type="region of interest" description="Disordered" evidence="3">
    <location>
        <begin position="213"/>
        <end position="236"/>
    </location>
</feature>
<evidence type="ECO:0000313" key="5">
    <source>
        <dbReference type="Proteomes" id="UP000028194"/>
    </source>
</evidence>
<protein>
    <submittedName>
        <fullName evidence="4">Ribosomal protein S3AE</fullName>
    </submittedName>
</protein>
<name>A0A075MRM8_9ARCH</name>
<dbReference type="GO" id="GO:0005840">
    <property type="term" value="C:ribosome"/>
    <property type="evidence" value="ECO:0007669"/>
    <property type="project" value="UniProtKB-KW"/>
</dbReference>
<reference evidence="4 5" key="1">
    <citation type="journal article" date="2014" name="PLoS ONE">
        <title>Genome Sequence of Candidatus Nitrososphaera evergladensis from Group I.1b Enriched from Everglades Soil Reveals Novel Genomic Features of the Ammonia-Oxidizing Archaea.</title>
        <authorList>
            <person name="Zhalnina K.V."/>
            <person name="Dias R."/>
            <person name="Leonard M.T."/>
            <person name="Dorr de Quadros P."/>
            <person name="Camargo F.A."/>
            <person name="Drew J.C."/>
            <person name="Farmerie W.G."/>
            <person name="Daroub S.H."/>
            <person name="Triplett E.W."/>
        </authorList>
    </citation>
    <scope>NUCLEOTIDE SEQUENCE [LARGE SCALE GENOMIC DNA]</scope>
    <source>
        <strain evidence="4 5">SR1</strain>
    </source>
</reference>